<dbReference type="GO" id="GO:0035556">
    <property type="term" value="P:intracellular signal transduction"/>
    <property type="evidence" value="ECO:0007669"/>
    <property type="project" value="TreeGrafter"/>
</dbReference>
<evidence type="ECO:0000256" key="4">
    <source>
        <dbReference type="ARBA" id="ARBA00022527"/>
    </source>
</evidence>
<dbReference type="PANTHER" id="PTHR24346:SF42">
    <property type="entry name" value="SERINE_THREONINE-PROTEIN KINASE SIK3"/>
    <property type="match status" value="1"/>
</dbReference>
<dbReference type="InterPro" id="IPR017441">
    <property type="entry name" value="Protein_kinase_ATP_BS"/>
</dbReference>
<dbReference type="FunFam" id="3.30.200.20:FF:000003">
    <property type="entry name" value="Non-specific serine/threonine protein kinase"/>
    <property type="match status" value="1"/>
</dbReference>
<feature type="compositionally biased region" description="Polar residues" evidence="15">
    <location>
        <begin position="774"/>
        <end position="786"/>
    </location>
</feature>
<evidence type="ECO:0000256" key="15">
    <source>
        <dbReference type="SAM" id="MobiDB-lite"/>
    </source>
</evidence>
<dbReference type="GO" id="GO:0046872">
    <property type="term" value="F:metal ion binding"/>
    <property type="evidence" value="ECO:0007669"/>
    <property type="project" value="UniProtKB-KW"/>
</dbReference>
<dbReference type="InterPro" id="IPR000719">
    <property type="entry name" value="Prot_kinase_dom"/>
</dbReference>
<dbReference type="GO" id="GO:0005737">
    <property type="term" value="C:cytoplasm"/>
    <property type="evidence" value="ECO:0007669"/>
    <property type="project" value="TreeGrafter"/>
</dbReference>
<comment type="catalytic activity">
    <reaction evidence="12">
        <text>L-threonyl-[protein] + ATP = O-phospho-L-threonyl-[protein] + ADP + H(+)</text>
        <dbReference type="Rhea" id="RHEA:46608"/>
        <dbReference type="Rhea" id="RHEA-COMP:11060"/>
        <dbReference type="Rhea" id="RHEA-COMP:11605"/>
        <dbReference type="ChEBI" id="CHEBI:15378"/>
        <dbReference type="ChEBI" id="CHEBI:30013"/>
        <dbReference type="ChEBI" id="CHEBI:30616"/>
        <dbReference type="ChEBI" id="CHEBI:61977"/>
        <dbReference type="ChEBI" id="CHEBI:456216"/>
        <dbReference type="EC" id="2.7.11.1"/>
    </reaction>
</comment>
<accession>A0AAV4UFV3</accession>
<dbReference type="EMBL" id="BPLQ01011207">
    <property type="protein sequence ID" value="GIY56585.1"/>
    <property type="molecule type" value="Genomic_DNA"/>
</dbReference>
<dbReference type="AlphaFoldDB" id="A0AAV4UFV3"/>
<reference evidence="18 19" key="1">
    <citation type="submission" date="2021-06" db="EMBL/GenBank/DDBJ databases">
        <title>Caerostris darwini draft genome.</title>
        <authorList>
            <person name="Kono N."/>
            <person name="Arakawa K."/>
        </authorList>
    </citation>
    <scope>NUCLEOTIDE SEQUENCE [LARGE SCALE GENOMIC DNA]</scope>
</reference>
<sequence length="1186" mass="132766">MATDGSKSSANSGGLVRVGFYHLEKTIGKGNFAVVKLATHIITKTKVAIKIIDKTHLDEDNLKKILREIQIMKMLHHPHIIELYQVMETERMIYLVTEYASGGEIFDHLVAHGRMSEKEARHKFKQILTAVKYCHERHVVHRDLKAENLLLDENMNIKIADFGFSNYYESDKMLSTWCGSPPYAAPELFEGRQYNGPKADVWSLGVVLYVLVCGALPFDGSTLHSLRNRVLAGKFRIPYFMSSECEHLIRHMLIVDPAKRLTLDQIIKHKWIHQEQNDEFSVVLKKFAVCDKVEEEEPICEGVIEYMLQLPAFKREDIVCSVKENKFDQYSAMYHLLWEKIKTHHRTLVPQNLPVATQPPQRKASITTGVVEKSPPAEPSAESEQPVTPKPMFSPIPIVQLVTENLEKFGDVELESDEEDRHTENTHSQYHVVRRHTVGPDNADAPEAGAVGGDLFLTRGGAHYGATLHPAQALPLSALPHTNLPQNLPLVQNQPPQVFCVKDQHLLKPPQVLGAVGGLGRRASDGGANVQQNYYQRKMSGPGQSPNKERPSALSPNSTLPQGLQALALQEDESQEQEEQQMSQTSVQSYSVWEQPQNFRIGISPPEEVQKKMPPMKQRRTGLLTVLEKQPVKYRYCQQLQLFLSSADYNLLNSSNGGRESLRDGASHQATSGRYSPVRRASDGCSPVSYYRNQLDRIYYQTLTGPQTSPDSFKAVLQEYQQLQQLHSPAVDSRVSAEMQRQHCLHIQQMAQLQPSGYLTSISSPPSIAGSPIHQPQQNVGGSPSALSQHLQKLHLQHQAGPMSFTGLECPLQAFQRIQAMSTPHHSAPYPSDTSPTRLPVSTSPNQPYPDSPTHLYSCPSSYPSQQSGSSPPPVSYQNLDMIQEDITEHIIPGGSDTMLTVVTSEDSPRTSPTCQQMGFPQISITDETGHVTVSSSSLIGQMIHLDVSRKQPLQRQKSDVVQMAVPKRYQLSSNVDEHMMMRGGRRAFVRQSSREAEDRDIATEIAMCGSSKSLLRWATKQSIRQSYVHAKHLRQTFPPIGHISTSTLGKKLGRQSLGQHISTSDPTPNPWAGKPSNWWSKKSAFREHQLHKTPSGSVHVPLPTTETDILQEIQLQLEPIVRGLSMMLQRSERGLAVEHPAGVQIELEVCEGPHPDDKRLKMRRISGDSLQYNEICRELLNGINI</sequence>
<keyword evidence="11" id="KW-0460">Magnesium</keyword>
<evidence type="ECO:0000256" key="10">
    <source>
        <dbReference type="ARBA" id="ARBA00022840"/>
    </source>
</evidence>
<keyword evidence="10 14" id="KW-0067">ATP-binding</keyword>
<feature type="region of interest" description="Disordered" evidence="15">
    <location>
        <begin position="355"/>
        <end position="392"/>
    </location>
</feature>
<feature type="compositionally biased region" description="Polar residues" evidence="15">
    <location>
        <begin position="355"/>
        <end position="368"/>
    </location>
</feature>
<evidence type="ECO:0000256" key="7">
    <source>
        <dbReference type="ARBA" id="ARBA00022723"/>
    </source>
</evidence>
<dbReference type="GO" id="GO:0005524">
    <property type="term" value="F:ATP binding"/>
    <property type="evidence" value="ECO:0007669"/>
    <property type="project" value="UniProtKB-UniRule"/>
</dbReference>
<proteinExistence type="inferred from homology"/>
<comment type="similarity">
    <text evidence="2">Belongs to the protein kinase superfamily. CAMK Ser/Thr protein kinase family. SNF1 subfamily.</text>
</comment>
<name>A0AAV4UFV3_9ARAC</name>
<feature type="domain" description="KA1" evidence="17">
    <location>
        <begin position="1137"/>
        <end position="1186"/>
    </location>
</feature>
<comment type="caution">
    <text evidence="18">The sequence shown here is derived from an EMBL/GenBank/DDBJ whole genome shotgun (WGS) entry which is preliminary data.</text>
</comment>
<dbReference type="InterPro" id="IPR028375">
    <property type="entry name" value="KA1/Ssp2_C"/>
</dbReference>
<feature type="compositionally biased region" description="Low complexity" evidence="15">
    <location>
        <begin position="857"/>
        <end position="870"/>
    </location>
</feature>
<gene>
    <name evidence="18" type="primary">zgc:66101</name>
    <name evidence="18" type="ORF">CDAR_98091</name>
</gene>
<evidence type="ECO:0000256" key="13">
    <source>
        <dbReference type="ARBA" id="ARBA00048679"/>
    </source>
</evidence>
<evidence type="ECO:0000256" key="11">
    <source>
        <dbReference type="ARBA" id="ARBA00022842"/>
    </source>
</evidence>
<feature type="compositionally biased region" description="Acidic residues" evidence="15">
    <location>
        <begin position="570"/>
        <end position="579"/>
    </location>
</feature>
<dbReference type="PROSITE" id="PS50011">
    <property type="entry name" value="PROTEIN_KINASE_DOM"/>
    <property type="match status" value="1"/>
</dbReference>
<keyword evidence="19" id="KW-1185">Reference proteome</keyword>
<evidence type="ECO:0000256" key="8">
    <source>
        <dbReference type="ARBA" id="ARBA00022741"/>
    </source>
</evidence>
<dbReference type="SMART" id="SM00220">
    <property type="entry name" value="S_TKc"/>
    <property type="match status" value="1"/>
</dbReference>
<dbReference type="Gene3D" id="1.10.510.10">
    <property type="entry name" value="Transferase(Phosphotransferase) domain 1"/>
    <property type="match status" value="1"/>
</dbReference>
<dbReference type="Pfam" id="PF23312">
    <property type="entry name" value="UBA_SIK3"/>
    <property type="match status" value="1"/>
</dbReference>
<dbReference type="GO" id="GO:0050321">
    <property type="term" value="F:tau-protein kinase activity"/>
    <property type="evidence" value="ECO:0007669"/>
    <property type="project" value="TreeGrafter"/>
</dbReference>
<dbReference type="EC" id="2.7.11.1" evidence="3"/>
<dbReference type="CDD" id="cd14071">
    <property type="entry name" value="STKc_SIK"/>
    <property type="match status" value="1"/>
</dbReference>
<evidence type="ECO:0000256" key="9">
    <source>
        <dbReference type="ARBA" id="ARBA00022777"/>
    </source>
</evidence>
<evidence type="ECO:0000256" key="14">
    <source>
        <dbReference type="PROSITE-ProRule" id="PRU10141"/>
    </source>
</evidence>
<feature type="region of interest" description="Disordered" evidence="15">
    <location>
        <begin position="537"/>
        <end position="560"/>
    </location>
</feature>
<protein>
    <recommendedName>
        <fullName evidence="3">non-specific serine/threonine protein kinase</fullName>
        <ecNumber evidence="3">2.7.11.1</ecNumber>
    </recommendedName>
</protein>
<dbReference type="InterPro" id="IPR057380">
    <property type="entry name" value="UBA_SIK1/2/3"/>
</dbReference>
<evidence type="ECO:0000256" key="6">
    <source>
        <dbReference type="ARBA" id="ARBA00022679"/>
    </source>
</evidence>
<dbReference type="PROSITE" id="PS50032">
    <property type="entry name" value="KA1"/>
    <property type="match status" value="1"/>
</dbReference>
<comment type="cofactor">
    <cofactor evidence="1">
        <name>Mg(2+)</name>
        <dbReference type="ChEBI" id="CHEBI:18420"/>
    </cofactor>
</comment>
<feature type="compositionally biased region" description="Low complexity" evidence="15">
    <location>
        <begin position="580"/>
        <end position="589"/>
    </location>
</feature>
<evidence type="ECO:0000256" key="2">
    <source>
        <dbReference type="ARBA" id="ARBA00006234"/>
    </source>
</evidence>
<feature type="region of interest" description="Disordered" evidence="15">
    <location>
        <begin position="658"/>
        <end position="680"/>
    </location>
</feature>
<keyword evidence="9" id="KW-0418">Kinase</keyword>
<evidence type="ECO:0000313" key="19">
    <source>
        <dbReference type="Proteomes" id="UP001054837"/>
    </source>
</evidence>
<feature type="domain" description="Protein kinase" evidence="16">
    <location>
        <begin position="21"/>
        <end position="272"/>
    </location>
</feature>
<dbReference type="InterPro" id="IPR001772">
    <property type="entry name" value="KA1_dom"/>
</dbReference>
<keyword evidence="8 14" id="KW-0547">Nucleotide-binding</keyword>
<dbReference type="Pfam" id="PF02149">
    <property type="entry name" value="KA1"/>
    <property type="match status" value="1"/>
</dbReference>
<dbReference type="Proteomes" id="UP001054837">
    <property type="component" value="Unassembled WGS sequence"/>
</dbReference>
<dbReference type="PROSITE" id="PS00108">
    <property type="entry name" value="PROTEIN_KINASE_ST"/>
    <property type="match status" value="1"/>
</dbReference>
<feature type="region of interest" description="Disordered" evidence="15">
    <location>
        <begin position="757"/>
        <end position="794"/>
    </location>
</feature>
<feature type="region of interest" description="Disordered" evidence="15">
    <location>
        <begin position="823"/>
        <end position="876"/>
    </location>
</feature>
<keyword evidence="5" id="KW-0597">Phosphoprotein</keyword>
<feature type="compositionally biased region" description="Polar residues" evidence="15">
    <location>
        <begin position="832"/>
        <end position="846"/>
    </location>
</feature>
<evidence type="ECO:0000256" key="5">
    <source>
        <dbReference type="ARBA" id="ARBA00022553"/>
    </source>
</evidence>
<feature type="region of interest" description="Disordered" evidence="15">
    <location>
        <begin position="570"/>
        <end position="589"/>
    </location>
</feature>
<dbReference type="PANTHER" id="PTHR24346">
    <property type="entry name" value="MAP/MICROTUBULE AFFINITY-REGULATING KINASE"/>
    <property type="match status" value="1"/>
</dbReference>
<feature type="region of interest" description="Disordered" evidence="15">
    <location>
        <begin position="1059"/>
        <end position="1079"/>
    </location>
</feature>
<dbReference type="PROSITE" id="PS00107">
    <property type="entry name" value="PROTEIN_KINASE_ATP"/>
    <property type="match status" value="1"/>
</dbReference>
<organism evidence="18 19">
    <name type="scientific">Caerostris darwini</name>
    <dbReference type="NCBI Taxonomy" id="1538125"/>
    <lineage>
        <taxon>Eukaryota</taxon>
        <taxon>Metazoa</taxon>
        <taxon>Ecdysozoa</taxon>
        <taxon>Arthropoda</taxon>
        <taxon>Chelicerata</taxon>
        <taxon>Arachnida</taxon>
        <taxon>Araneae</taxon>
        <taxon>Araneomorphae</taxon>
        <taxon>Entelegynae</taxon>
        <taxon>Araneoidea</taxon>
        <taxon>Araneidae</taxon>
        <taxon>Caerostris</taxon>
    </lineage>
</organism>
<evidence type="ECO:0000256" key="1">
    <source>
        <dbReference type="ARBA" id="ARBA00001946"/>
    </source>
</evidence>
<evidence type="ECO:0000256" key="12">
    <source>
        <dbReference type="ARBA" id="ARBA00047899"/>
    </source>
</evidence>
<dbReference type="Gene3D" id="3.30.310.80">
    <property type="entry name" value="Kinase associated domain 1, KA1"/>
    <property type="match status" value="1"/>
</dbReference>
<dbReference type="InterPro" id="IPR034672">
    <property type="entry name" value="SIK"/>
</dbReference>
<dbReference type="SUPFAM" id="SSF56112">
    <property type="entry name" value="Protein kinase-like (PK-like)"/>
    <property type="match status" value="1"/>
</dbReference>
<dbReference type="FunFam" id="1.10.510.10:FF:000156">
    <property type="entry name" value="Serine/threonine-protein kinase SIK3 homolog"/>
    <property type="match status" value="1"/>
</dbReference>
<evidence type="ECO:0000313" key="18">
    <source>
        <dbReference type="EMBL" id="GIY56585.1"/>
    </source>
</evidence>
<dbReference type="SUPFAM" id="SSF103243">
    <property type="entry name" value="KA1-like"/>
    <property type="match status" value="1"/>
</dbReference>
<dbReference type="InterPro" id="IPR011009">
    <property type="entry name" value="Kinase-like_dom_sf"/>
</dbReference>
<feature type="binding site" evidence="14">
    <location>
        <position position="50"/>
    </location>
    <ligand>
        <name>ATP</name>
        <dbReference type="ChEBI" id="CHEBI:30616"/>
    </ligand>
</feature>
<evidence type="ECO:0000259" key="17">
    <source>
        <dbReference type="PROSITE" id="PS50032"/>
    </source>
</evidence>
<evidence type="ECO:0000259" key="16">
    <source>
        <dbReference type="PROSITE" id="PS50011"/>
    </source>
</evidence>
<dbReference type="Pfam" id="PF00069">
    <property type="entry name" value="Pkinase"/>
    <property type="match status" value="1"/>
</dbReference>
<evidence type="ECO:0000256" key="3">
    <source>
        <dbReference type="ARBA" id="ARBA00012513"/>
    </source>
</evidence>
<dbReference type="GO" id="GO:0000226">
    <property type="term" value="P:microtubule cytoskeleton organization"/>
    <property type="evidence" value="ECO:0007669"/>
    <property type="project" value="TreeGrafter"/>
</dbReference>
<dbReference type="InterPro" id="IPR008271">
    <property type="entry name" value="Ser/Thr_kinase_AS"/>
</dbReference>
<keyword evidence="6" id="KW-0808">Transferase</keyword>
<feature type="compositionally biased region" description="Low complexity" evidence="15">
    <location>
        <begin position="761"/>
        <end position="773"/>
    </location>
</feature>
<keyword evidence="4" id="KW-0723">Serine/threonine-protein kinase</keyword>
<keyword evidence="7" id="KW-0479">Metal-binding</keyword>
<comment type="catalytic activity">
    <reaction evidence="13">
        <text>L-seryl-[protein] + ATP = O-phospho-L-seryl-[protein] + ADP + H(+)</text>
        <dbReference type="Rhea" id="RHEA:17989"/>
        <dbReference type="Rhea" id="RHEA-COMP:9863"/>
        <dbReference type="Rhea" id="RHEA-COMP:11604"/>
        <dbReference type="ChEBI" id="CHEBI:15378"/>
        <dbReference type="ChEBI" id="CHEBI:29999"/>
        <dbReference type="ChEBI" id="CHEBI:30616"/>
        <dbReference type="ChEBI" id="CHEBI:83421"/>
        <dbReference type="ChEBI" id="CHEBI:456216"/>
        <dbReference type="EC" id="2.7.11.1"/>
    </reaction>
</comment>